<dbReference type="CDD" id="cd07025">
    <property type="entry name" value="Peptidase_S66"/>
    <property type="match status" value="1"/>
</dbReference>
<feature type="active site" description="Charge relay system" evidence="6">
    <location>
        <position position="205"/>
    </location>
</feature>
<dbReference type="PANTHER" id="PTHR30237:SF2">
    <property type="entry name" value="MUREIN TETRAPEPTIDE CARBOXYPEPTIDASE"/>
    <property type="match status" value="1"/>
</dbReference>
<dbReference type="Gene3D" id="3.40.50.10740">
    <property type="entry name" value="Class I glutamine amidotransferase-like"/>
    <property type="match status" value="1"/>
</dbReference>
<accession>A0A0L6Z7Y8</accession>
<evidence type="ECO:0000313" key="9">
    <source>
        <dbReference type="EMBL" id="KOA19086.1"/>
    </source>
</evidence>
<dbReference type="Pfam" id="PF02016">
    <property type="entry name" value="Peptidase_S66"/>
    <property type="match status" value="1"/>
</dbReference>
<dbReference type="InterPro" id="IPR003507">
    <property type="entry name" value="S66_fam"/>
</dbReference>
<evidence type="ECO:0000256" key="1">
    <source>
        <dbReference type="ARBA" id="ARBA00010233"/>
    </source>
</evidence>
<feature type="active site" description="Charge relay system" evidence="6">
    <location>
        <position position="275"/>
    </location>
</feature>
<evidence type="ECO:0000256" key="3">
    <source>
        <dbReference type="ARBA" id="ARBA00022670"/>
    </source>
</evidence>
<dbReference type="SUPFAM" id="SSF141986">
    <property type="entry name" value="LD-carboxypeptidase A C-terminal domain-like"/>
    <property type="match status" value="1"/>
</dbReference>
<organism evidence="9 10">
    <name type="scientific">Clostridium homopropionicum DSM 5847</name>
    <dbReference type="NCBI Taxonomy" id="1121318"/>
    <lineage>
        <taxon>Bacteria</taxon>
        <taxon>Bacillati</taxon>
        <taxon>Bacillota</taxon>
        <taxon>Clostridia</taxon>
        <taxon>Eubacteriales</taxon>
        <taxon>Clostridiaceae</taxon>
        <taxon>Clostridium</taxon>
    </lineage>
</organism>
<feature type="active site" description="Nucleophile" evidence="6">
    <location>
        <position position="108"/>
    </location>
</feature>
<dbReference type="GO" id="GO:0004180">
    <property type="term" value="F:carboxypeptidase activity"/>
    <property type="evidence" value="ECO:0007669"/>
    <property type="project" value="UniProtKB-KW"/>
</dbReference>
<dbReference type="InterPro" id="IPR027478">
    <property type="entry name" value="LdcA_N"/>
</dbReference>
<name>A0A0L6Z7Y8_9CLOT</name>
<keyword evidence="2 9" id="KW-0121">Carboxypeptidase</keyword>
<dbReference type="PANTHER" id="PTHR30237">
    <property type="entry name" value="MURAMOYLTETRAPEPTIDE CARBOXYPEPTIDASE"/>
    <property type="match status" value="1"/>
</dbReference>
<keyword evidence="10" id="KW-1185">Reference proteome</keyword>
<protein>
    <submittedName>
        <fullName evidence="9">Putative murein peptide carboxypeptidase</fullName>
        <ecNumber evidence="9">3.4.16.-</ecNumber>
    </submittedName>
</protein>
<dbReference type="EC" id="3.4.16.-" evidence="9"/>
<dbReference type="PIRSF" id="PIRSF028757">
    <property type="entry name" value="LD-carboxypeptidase"/>
    <property type="match status" value="1"/>
</dbReference>
<comment type="similarity">
    <text evidence="1">Belongs to the peptidase S66 family.</text>
</comment>
<evidence type="ECO:0000259" key="8">
    <source>
        <dbReference type="Pfam" id="PF17676"/>
    </source>
</evidence>
<comment type="caution">
    <text evidence="9">The sequence shown here is derived from an EMBL/GenBank/DDBJ whole genome shotgun (WGS) entry which is preliminary data.</text>
</comment>
<dbReference type="Pfam" id="PF17676">
    <property type="entry name" value="Peptidase_S66C"/>
    <property type="match status" value="1"/>
</dbReference>
<evidence type="ECO:0000256" key="6">
    <source>
        <dbReference type="PIRSR" id="PIRSR028757-1"/>
    </source>
</evidence>
<reference evidence="10" key="1">
    <citation type="submission" date="2015-08" db="EMBL/GenBank/DDBJ databases">
        <title>Genome sequence of the strict anaerobe Clostridium homopropionicum LuHBu1 (DSM 5847T).</title>
        <authorList>
            <person name="Poehlein A."/>
            <person name="Beck M."/>
            <person name="Schiel-Bengelsdorf B."/>
            <person name="Bengelsdorf F.R."/>
            <person name="Daniel R."/>
            <person name="Duerre P."/>
        </authorList>
    </citation>
    <scope>NUCLEOTIDE SEQUENCE [LARGE SCALE GENOMIC DNA]</scope>
    <source>
        <strain evidence="10">DSM 5847</strain>
    </source>
</reference>
<dbReference type="GO" id="GO:0008236">
    <property type="term" value="F:serine-type peptidase activity"/>
    <property type="evidence" value="ECO:0007669"/>
    <property type="project" value="UniProtKB-KW"/>
</dbReference>
<keyword evidence="5" id="KW-0720">Serine protease</keyword>
<evidence type="ECO:0000256" key="5">
    <source>
        <dbReference type="ARBA" id="ARBA00022825"/>
    </source>
</evidence>
<dbReference type="AlphaFoldDB" id="A0A0L6Z7Y8"/>
<keyword evidence="4 9" id="KW-0378">Hydrolase</keyword>
<feature type="domain" description="LD-carboxypeptidase N-terminal" evidence="7">
    <location>
        <begin position="12"/>
        <end position="128"/>
    </location>
</feature>
<dbReference type="InterPro" id="IPR027461">
    <property type="entry name" value="Carboxypeptidase_A_C_sf"/>
</dbReference>
<proteinExistence type="inferred from homology"/>
<dbReference type="Gene3D" id="3.50.30.60">
    <property type="entry name" value="LD-carboxypeptidase A C-terminal domain-like"/>
    <property type="match status" value="1"/>
</dbReference>
<sequence>MIGKRLKKGCIIGLISPSSPENPEKIKDSISTLRNHGFNIKEGNFLYEKRGYLAGGDKERAQDFMNMFKDESVDMILCMRGGYGSMRILPLIDYEIIKNNPKIFIGYSDITALLNTISSRCDLITFHGPMGNSNFNDIETLGSFLTTLMNGHRPYKLLNPLGINLTRNIGGKAVGKIVGGNLSLITATLGTPYEIDTKNNILFMEDINEQPYVIDRMLTQLHLSGKLEQCSGFIIGQFTGCSLPNYEKSLTTNEVMLDRILSLNKPTLSNFMCGHDYPNLTLPIGAKGEIDCDKGEINILEPVVK</sequence>
<keyword evidence="3" id="KW-0645">Protease</keyword>
<evidence type="ECO:0000256" key="4">
    <source>
        <dbReference type="ARBA" id="ARBA00022801"/>
    </source>
</evidence>
<evidence type="ECO:0000313" key="10">
    <source>
        <dbReference type="Proteomes" id="UP000037043"/>
    </source>
</evidence>
<dbReference type="SUPFAM" id="SSF52317">
    <property type="entry name" value="Class I glutamine amidotransferase-like"/>
    <property type="match status" value="1"/>
</dbReference>
<dbReference type="RefSeq" id="WP_052221973.1">
    <property type="nucleotide sequence ID" value="NZ_LHUR01000028.1"/>
</dbReference>
<dbReference type="STRING" id="36844.SAMN04488501_1195"/>
<gene>
    <name evidence="9" type="primary">ykfA</name>
    <name evidence="9" type="ORF">CLHOM_24670</name>
</gene>
<dbReference type="InterPro" id="IPR040921">
    <property type="entry name" value="Peptidase_S66C"/>
</dbReference>
<dbReference type="InterPro" id="IPR029062">
    <property type="entry name" value="Class_I_gatase-like"/>
</dbReference>
<dbReference type="Proteomes" id="UP000037043">
    <property type="component" value="Unassembled WGS sequence"/>
</dbReference>
<evidence type="ECO:0000256" key="2">
    <source>
        <dbReference type="ARBA" id="ARBA00022645"/>
    </source>
</evidence>
<dbReference type="EMBL" id="LHUR01000028">
    <property type="protein sequence ID" value="KOA19086.1"/>
    <property type="molecule type" value="Genomic_DNA"/>
</dbReference>
<feature type="domain" description="LD-carboxypeptidase C-terminal" evidence="8">
    <location>
        <begin position="175"/>
        <end position="290"/>
    </location>
</feature>
<dbReference type="InterPro" id="IPR040449">
    <property type="entry name" value="Peptidase_S66_N"/>
</dbReference>
<dbReference type="GO" id="GO:0006508">
    <property type="term" value="P:proteolysis"/>
    <property type="evidence" value="ECO:0007669"/>
    <property type="project" value="UniProtKB-KW"/>
</dbReference>
<evidence type="ECO:0000259" key="7">
    <source>
        <dbReference type="Pfam" id="PF02016"/>
    </source>
</evidence>
<dbReference type="PATRIC" id="fig|1121318.3.peg.2483"/>